<dbReference type="OrthoDB" id="5307922at2759"/>
<feature type="chain" id="PRO_5035815398" description="Strictosidine synthase conserved region domain-containing protein" evidence="5">
    <location>
        <begin position="30"/>
        <end position="350"/>
    </location>
</feature>
<evidence type="ECO:0000256" key="4">
    <source>
        <dbReference type="ARBA" id="ARBA00023180"/>
    </source>
</evidence>
<dbReference type="EMBL" id="CM029037">
    <property type="protein sequence ID" value="KAG2662067.1"/>
    <property type="molecule type" value="Genomic_DNA"/>
</dbReference>
<comment type="similarity">
    <text evidence="2">Belongs to the strictosidine synthase family.</text>
</comment>
<organism evidence="7 8">
    <name type="scientific">Panicum virgatum</name>
    <name type="common">Blackwell switchgrass</name>
    <dbReference type="NCBI Taxonomy" id="38727"/>
    <lineage>
        <taxon>Eukaryota</taxon>
        <taxon>Viridiplantae</taxon>
        <taxon>Streptophyta</taxon>
        <taxon>Embryophyta</taxon>
        <taxon>Tracheophyta</taxon>
        <taxon>Spermatophyta</taxon>
        <taxon>Magnoliopsida</taxon>
        <taxon>Liliopsida</taxon>
        <taxon>Poales</taxon>
        <taxon>Poaceae</taxon>
        <taxon>PACMAD clade</taxon>
        <taxon>Panicoideae</taxon>
        <taxon>Panicodae</taxon>
        <taxon>Paniceae</taxon>
        <taxon>Panicinae</taxon>
        <taxon>Panicum</taxon>
        <taxon>Panicum sect. Hiantes</taxon>
    </lineage>
</organism>
<dbReference type="InterPro" id="IPR011042">
    <property type="entry name" value="6-blade_b-propeller_TolB-like"/>
</dbReference>
<name>A0A8T0XQX6_PANVG</name>
<dbReference type="Pfam" id="PF03088">
    <property type="entry name" value="Str_synth"/>
    <property type="match status" value="1"/>
</dbReference>
<reference evidence="7" key="1">
    <citation type="submission" date="2020-05" db="EMBL/GenBank/DDBJ databases">
        <title>WGS assembly of Panicum virgatum.</title>
        <authorList>
            <person name="Lovell J.T."/>
            <person name="Jenkins J."/>
            <person name="Shu S."/>
            <person name="Juenger T.E."/>
            <person name="Schmutz J."/>
        </authorList>
    </citation>
    <scope>NUCLEOTIDE SEQUENCE</scope>
    <source>
        <strain evidence="7">AP13</strain>
    </source>
</reference>
<evidence type="ECO:0000256" key="1">
    <source>
        <dbReference type="ARBA" id="ARBA00004116"/>
    </source>
</evidence>
<dbReference type="SUPFAM" id="SSF63829">
    <property type="entry name" value="Calcium-dependent phosphotriesterase"/>
    <property type="match status" value="1"/>
</dbReference>
<keyword evidence="3" id="KW-0926">Vacuole</keyword>
<dbReference type="Proteomes" id="UP000823388">
    <property type="component" value="Chromosome 1K"/>
</dbReference>
<evidence type="ECO:0000256" key="2">
    <source>
        <dbReference type="ARBA" id="ARBA00009191"/>
    </source>
</evidence>
<dbReference type="PANTHER" id="PTHR10426:SF95">
    <property type="entry name" value="OS06G0623700 PROTEIN"/>
    <property type="match status" value="1"/>
</dbReference>
<comment type="subcellular location">
    <subcellularLocation>
        <location evidence="1">Vacuole</location>
    </subcellularLocation>
</comment>
<dbReference type="FunFam" id="2.120.10.30:FF:000048">
    <property type="entry name" value="Protein strictosidine synthase-like 10"/>
    <property type="match status" value="1"/>
</dbReference>
<accession>A0A8T0XQX6</accession>
<proteinExistence type="inferred from homology"/>
<dbReference type="InterPro" id="IPR018119">
    <property type="entry name" value="Strictosidine_synth_cons-reg"/>
</dbReference>
<gene>
    <name evidence="7" type="ORF">PVAP13_1KG493095</name>
</gene>
<comment type="caution">
    <text evidence="7">The sequence shown here is derived from an EMBL/GenBank/DDBJ whole genome shotgun (WGS) entry which is preliminary data.</text>
</comment>
<dbReference type="PANTHER" id="PTHR10426">
    <property type="entry name" value="STRICTOSIDINE SYNTHASE-RELATED"/>
    <property type="match status" value="1"/>
</dbReference>
<keyword evidence="8" id="KW-1185">Reference proteome</keyword>
<evidence type="ECO:0000313" key="7">
    <source>
        <dbReference type="EMBL" id="KAG2662067.1"/>
    </source>
</evidence>
<keyword evidence="5" id="KW-0732">Signal</keyword>
<evidence type="ECO:0000256" key="5">
    <source>
        <dbReference type="SAM" id="SignalP"/>
    </source>
</evidence>
<evidence type="ECO:0000259" key="6">
    <source>
        <dbReference type="Pfam" id="PF03088"/>
    </source>
</evidence>
<feature type="signal peptide" evidence="5">
    <location>
        <begin position="1"/>
        <end position="29"/>
    </location>
</feature>
<feature type="domain" description="Strictosidine synthase conserved region" evidence="6">
    <location>
        <begin position="168"/>
        <end position="256"/>
    </location>
</feature>
<dbReference type="AlphaFoldDB" id="A0A8T0XQX6"/>
<dbReference type="Gene3D" id="2.120.10.30">
    <property type="entry name" value="TolB, C-terminal domain"/>
    <property type="match status" value="1"/>
</dbReference>
<dbReference type="GO" id="GO:0016787">
    <property type="term" value="F:hydrolase activity"/>
    <property type="evidence" value="ECO:0007669"/>
    <property type="project" value="TreeGrafter"/>
</dbReference>
<evidence type="ECO:0000313" key="8">
    <source>
        <dbReference type="Proteomes" id="UP000823388"/>
    </source>
</evidence>
<evidence type="ECO:0000256" key="3">
    <source>
        <dbReference type="ARBA" id="ARBA00022554"/>
    </source>
</evidence>
<dbReference type="GO" id="GO:0005773">
    <property type="term" value="C:vacuole"/>
    <property type="evidence" value="ECO:0007669"/>
    <property type="project" value="UniProtKB-SubCell"/>
</dbReference>
<protein>
    <recommendedName>
        <fullName evidence="6">Strictosidine synthase conserved region domain-containing protein</fullName>
    </recommendedName>
</protein>
<dbReference type="GO" id="GO:0012505">
    <property type="term" value="C:endomembrane system"/>
    <property type="evidence" value="ECO:0007669"/>
    <property type="project" value="TreeGrafter"/>
</dbReference>
<keyword evidence="4" id="KW-0325">Glycoprotein</keyword>
<sequence>MGNVAGKKILTVAISLLAVLALLLQPCAAARPVPGTATIIDGSQSLHLPLRGSLLRGPESVAFDGDGAGPYSGVSDGRVLKWNGLARRWSTYAYSPGYNAKACTASRTRPAEVTESACGRPLGLRFHYKSGNLYIADAYKGLMRVGPGGGKATVLANEVDGVPLRFTNGVDVDQVTGEVFFTDSSTNYPRSQHERVTATGDSTGRLMKYDPKTKSVTVLQSGISYPNGLAISADRTHLVVALTGPCKLMRYWIKGPKAGTSEPLADLPGYPDNVRADLKGGFWVALHQEKMELSFGPDSHLLAVRINTDGQVVQVMKGSKSVRPTEVVEREGGKLYMGSVELPYVGVVSE</sequence>